<dbReference type="EMBL" id="QLMD01000002">
    <property type="protein sequence ID" value="RAK00638.1"/>
    <property type="molecule type" value="Genomic_DNA"/>
</dbReference>
<evidence type="ECO:0000313" key="7">
    <source>
        <dbReference type="Proteomes" id="UP000287865"/>
    </source>
</evidence>
<dbReference type="AlphaFoldDB" id="A0A327X2K5"/>
<evidence type="ECO:0000256" key="1">
    <source>
        <dbReference type="SAM" id="MobiDB-lite"/>
    </source>
</evidence>
<keyword evidence="2" id="KW-0732">Signal</keyword>
<gene>
    <name evidence="4" type="ORF">B0I24_10263</name>
    <name evidence="5" type="ORF">CWE07_05260</name>
</gene>
<organism evidence="4 6">
    <name type="scientific">Aliidiomarina maris</name>
    <dbReference type="NCBI Taxonomy" id="531312"/>
    <lineage>
        <taxon>Bacteria</taxon>
        <taxon>Pseudomonadati</taxon>
        <taxon>Pseudomonadota</taxon>
        <taxon>Gammaproteobacteria</taxon>
        <taxon>Alteromonadales</taxon>
        <taxon>Idiomarinaceae</taxon>
        <taxon>Aliidiomarina</taxon>
    </lineage>
</organism>
<reference evidence="4 6" key="2">
    <citation type="submission" date="2018-06" db="EMBL/GenBank/DDBJ databases">
        <title>Genomic Encyclopedia of Type Strains, Phase III (KMG-III): the genomes of soil and plant-associated and newly described type strains.</title>
        <authorList>
            <person name="Whitman W."/>
        </authorList>
    </citation>
    <scope>NUCLEOTIDE SEQUENCE [LARGE SCALE GENOMIC DNA]</scope>
    <source>
        <strain evidence="4 6">CGMCC 1.15366</strain>
    </source>
</reference>
<name>A0A327X2K5_9GAMM</name>
<proteinExistence type="predicted"/>
<protein>
    <recommendedName>
        <fullName evidence="3">FlgO domain-containing protein</fullName>
    </recommendedName>
</protein>
<evidence type="ECO:0000313" key="5">
    <source>
        <dbReference type="EMBL" id="RUO27351.1"/>
    </source>
</evidence>
<dbReference type="Pfam" id="PF17680">
    <property type="entry name" value="FlgO"/>
    <property type="match status" value="1"/>
</dbReference>
<dbReference type="OrthoDB" id="6385821at2"/>
<accession>A0A327X2K5</accession>
<dbReference type="EMBL" id="PIPK01000003">
    <property type="protein sequence ID" value="RUO27351.1"/>
    <property type="molecule type" value="Genomic_DNA"/>
</dbReference>
<sequence length="215" mass="23679">MSLAHLSARISSILGCLALVACAQTPVSSTPGEALQQHTQYLAADLFPSRTMTQLNAQRIGIGSLVPVHSLRQEGNGRDRVMVQQIQEGLVSAAASRGAHIVEYRTSTQLRFDDGQELMLSREVEELSVRQRLDYFLTGTYSEVSGGLLVNLRLVNVRDNSVARAATHFFPWASIHATGEMSEIRYNQLYRHSTSPNDASIYRDPAPVGASRPQR</sequence>
<dbReference type="InterPro" id="IPR041215">
    <property type="entry name" value="FlgO_dom"/>
</dbReference>
<evidence type="ECO:0000259" key="3">
    <source>
        <dbReference type="Pfam" id="PF17680"/>
    </source>
</evidence>
<reference evidence="5 7" key="1">
    <citation type="journal article" date="2018" name="Front. Microbiol.">
        <title>Genome-Based Analysis Reveals the Taxonomy and Diversity of the Family Idiomarinaceae.</title>
        <authorList>
            <person name="Liu Y."/>
            <person name="Lai Q."/>
            <person name="Shao Z."/>
        </authorList>
    </citation>
    <scope>NUCLEOTIDE SEQUENCE [LARGE SCALE GENOMIC DNA]</scope>
    <source>
        <strain evidence="5 7">CF12-14</strain>
    </source>
</reference>
<dbReference type="Proteomes" id="UP000287865">
    <property type="component" value="Unassembled WGS sequence"/>
</dbReference>
<evidence type="ECO:0000313" key="6">
    <source>
        <dbReference type="Proteomes" id="UP000249203"/>
    </source>
</evidence>
<feature type="chain" id="PRO_5016361287" description="FlgO domain-containing protein" evidence="2">
    <location>
        <begin position="24"/>
        <end position="215"/>
    </location>
</feature>
<dbReference type="RefSeq" id="WP_111568436.1">
    <property type="nucleotide sequence ID" value="NZ_PIPK01000003.1"/>
</dbReference>
<feature type="signal peptide" evidence="2">
    <location>
        <begin position="1"/>
        <end position="23"/>
    </location>
</feature>
<evidence type="ECO:0000256" key="2">
    <source>
        <dbReference type="SAM" id="SignalP"/>
    </source>
</evidence>
<evidence type="ECO:0000313" key="4">
    <source>
        <dbReference type="EMBL" id="RAK00638.1"/>
    </source>
</evidence>
<dbReference type="Proteomes" id="UP000249203">
    <property type="component" value="Unassembled WGS sequence"/>
</dbReference>
<feature type="domain" description="FlgO" evidence="3">
    <location>
        <begin position="42"/>
        <end position="173"/>
    </location>
</feature>
<feature type="region of interest" description="Disordered" evidence="1">
    <location>
        <begin position="196"/>
        <end position="215"/>
    </location>
</feature>
<comment type="caution">
    <text evidence="4">The sequence shown here is derived from an EMBL/GenBank/DDBJ whole genome shotgun (WGS) entry which is preliminary data.</text>
</comment>
<keyword evidence="7" id="KW-1185">Reference proteome</keyword>